<evidence type="ECO:0000256" key="3">
    <source>
        <dbReference type="ARBA" id="ARBA00023319"/>
    </source>
</evidence>
<dbReference type="AlphaFoldDB" id="A0A3B4UNK6"/>
<dbReference type="PANTHER" id="PTHR24100:SF151">
    <property type="entry name" value="ICOS LIGAND"/>
    <property type="match status" value="1"/>
</dbReference>
<dbReference type="InterPro" id="IPR007110">
    <property type="entry name" value="Ig-like_dom"/>
</dbReference>
<feature type="domain" description="Ig-like" evidence="7">
    <location>
        <begin position="3"/>
        <end position="115"/>
    </location>
</feature>
<dbReference type="InterPro" id="IPR053896">
    <property type="entry name" value="BTN3A2-like_Ig-C"/>
</dbReference>
<feature type="region of interest" description="Disordered" evidence="4">
    <location>
        <begin position="287"/>
        <end position="313"/>
    </location>
</feature>
<keyword evidence="6" id="KW-0732">Signal</keyword>
<dbReference type="RefSeq" id="XP_022624709.1">
    <property type="nucleotide sequence ID" value="XM_022768988.1"/>
</dbReference>
<evidence type="ECO:0000256" key="6">
    <source>
        <dbReference type="SAM" id="SignalP"/>
    </source>
</evidence>
<feature type="transmembrane region" description="Helical" evidence="5">
    <location>
        <begin position="250"/>
        <end position="273"/>
    </location>
</feature>
<sequence length="313" mass="35122">MEPGLKFFWLLTLSIKAFGHKQGVIKVKVEEGSDAILPCSLITKENIESKLFDWKKDGQMEVFLYDNGNNYNNGRLGQDDQFNGRVSHFEKELKYGNASILIRHTKMADSGNYSCDFPRLRQIFRIWLVVDRDPQRPTLEDKSGKILGAAPKPCITIVNNTEDGMLLMCEVFRAFPKPTLEWLDSDGNVLPADQQHDPERSGHYYVTLLITVTKRLRCVAKQEAIDHMTDAEIHGLVCGVSENLFTAKEWMLGILVGVAIGVFSTLIVVYLLLSLCGAPKCFTKQSNKDSEKQNGTSGKTHQCTNGVSEEPSF</sequence>
<accession>A0A3B4UNK6</accession>
<dbReference type="GO" id="GO:0050852">
    <property type="term" value="P:T cell receptor signaling pathway"/>
    <property type="evidence" value="ECO:0007669"/>
    <property type="project" value="TreeGrafter"/>
</dbReference>
<evidence type="ECO:0000256" key="2">
    <source>
        <dbReference type="ARBA" id="ARBA00023136"/>
    </source>
</evidence>
<protein>
    <submittedName>
        <fullName evidence="8">Butyrophilin-like protein 10</fullName>
    </submittedName>
</protein>
<reference evidence="8" key="2">
    <citation type="submission" date="2025-09" db="UniProtKB">
        <authorList>
            <consortium name="Ensembl"/>
        </authorList>
    </citation>
    <scope>IDENTIFICATION</scope>
</reference>
<keyword evidence="9" id="KW-1185">Reference proteome</keyword>
<dbReference type="PANTHER" id="PTHR24100">
    <property type="entry name" value="BUTYROPHILIN"/>
    <property type="match status" value="1"/>
</dbReference>
<dbReference type="Pfam" id="PF07686">
    <property type="entry name" value="V-set"/>
    <property type="match status" value="1"/>
</dbReference>
<evidence type="ECO:0000313" key="8">
    <source>
        <dbReference type="Ensembl" id="ENSSDUP00000020256.1"/>
    </source>
</evidence>
<dbReference type="KEGG" id="sdu:111239171"/>
<name>A0A3B4UNK6_SERDU</name>
<dbReference type="Proteomes" id="UP000261420">
    <property type="component" value="Unplaced"/>
</dbReference>
<dbReference type="GO" id="GO:0009897">
    <property type="term" value="C:external side of plasma membrane"/>
    <property type="evidence" value="ECO:0007669"/>
    <property type="project" value="TreeGrafter"/>
</dbReference>
<dbReference type="Pfam" id="PF22705">
    <property type="entry name" value="C2-set_3"/>
    <property type="match status" value="1"/>
</dbReference>
<keyword evidence="2 5" id="KW-0472">Membrane</keyword>
<proteinExistence type="predicted"/>
<evidence type="ECO:0000256" key="4">
    <source>
        <dbReference type="SAM" id="MobiDB-lite"/>
    </source>
</evidence>
<feature type="domain" description="Ig-like" evidence="7">
    <location>
        <begin position="153"/>
        <end position="234"/>
    </location>
</feature>
<evidence type="ECO:0000256" key="5">
    <source>
        <dbReference type="SAM" id="Phobius"/>
    </source>
</evidence>
<dbReference type="GO" id="GO:0001817">
    <property type="term" value="P:regulation of cytokine production"/>
    <property type="evidence" value="ECO:0007669"/>
    <property type="project" value="TreeGrafter"/>
</dbReference>
<feature type="compositionally biased region" description="Polar residues" evidence="4">
    <location>
        <begin position="293"/>
        <end position="307"/>
    </location>
</feature>
<feature type="chain" id="PRO_5017337735" evidence="6">
    <location>
        <begin position="20"/>
        <end position="313"/>
    </location>
</feature>
<dbReference type="InterPro" id="IPR013783">
    <property type="entry name" value="Ig-like_fold"/>
</dbReference>
<dbReference type="InterPro" id="IPR013106">
    <property type="entry name" value="Ig_V-set"/>
</dbReference>
<dbReference type="InterPro" id="IPR050504">
    <property type="entry name" value="IgSF_BTN/MOG"/>
</dbReference>
<dbReference type="Ensembl" id="ENSSDUT00000020617.1">
    <property type="protein sequence ID" value="ENSSDUP00000020256.1"/>
    <property type="gene ID" value="ENSSDUG00000014741.1"/>
</dbReference>
<evidence type="ECO:0000259" key="7">
    <source>
        <dbReference type="PROSITE" id="PS50835"/>
    </source>
</evidence>
<dbReference type="InterPro" id="IPR036179">
    <property type="entry name" value="Ig-like_dom_sf"/>
</dbReference>
<keyword evidence="5" id="KW-1133">Transmembrane helix</keyword>
<evidence type="ECO:0000256" key="1">
    <source>
        <dbReference type="ARBA" id="ARBA00004370"/>
    </source>
</evidence>
<dbReference type="GeneID" id="111239171"/>
<dbReference type="PROSITE" id="PS50835">
    <property type="entry name" value="IG_LIKE"/>
    <property type="match status" value="2"/>
</dbReference>
<dbReference type="GeneTree" id="ENSGT00940000173056"/>
<dbReference type="SUPFAM" id="SSF48726">
    <property type="entry name" value="Immunoglobulin"/>
    <property type="match status" value="2"/>
</dbReference>
<dbReference type="Gene3D" id="2.60.40.10">
    <property type="entry name" value="Immunoglobulins"/>
    <property type="match status" value="2"/>
</dbReference>
<feature type="signal peptide" evidence="6">
    <location>
        <begin position="1"/>
        <end position="19"/>
    </location>
</feature>
<dbReference type="STRING" id="41447.ENSSDUP00000020256"/>
<evidence type="ECO:0000313" key="9">
    <source>
        <dbReference type="Proteomes" id="UP000261420"/>
    </source>
</evidence>
<keyword evidence="3" id="KW-0393">Immunoglobulin domain</keyword>
<comment type="subcellular location">
    <subcellularLocation>
        <location evidence="1">Membrane</location>
    </subcellularLocation>
</comment>
<keyword evidence="5" id="KW-0812">Transmembrane</keyword>
<organism evidence="8 9">
    <name type="scientific">Seriola dumerili</name>
    <name type="common">Greater amberjack</name>
    <name type="synonym">Caranx dumerili</name>
    <dbReference type="NCBI Taxonomy" id="41447"/>
    <lineage>
        <taxon>Eukaryota</taxon>
        <taxon>Metazoa</taxon>
        <taxon>Chordata</taxon>
        <taxon>Craniata</taxon>
        <taxon>Vertebrata</taxon>
        <taxon>Euteleostomi</taxon>
        <taxon>Actinopterygii</taxon>
        <taxon>Neopterygii</taxon>
        <taxon>Teleostei</taxon>
        <taxon>Neoteleostei</taxon>
        <taxon>Acanthomorphata</taxon>
        <taxon>Carangaria</taxon>
        <taxon>Carangiformes</taxon>
        <taxon>Carangidae</taxon>
        <taxon>Seriola</taxon>
    </lineage>
</organism>
<reference evidence="8" key="1">
    <citation type="submission" date="2025-08" db="UniProtKB">
        <authorList>
            <consortium name="Ensembl"/>
        </authorList>
    </citation>
    <scope>IDENTIFICATION</scope>
</reference>
<dbReference type="GO" id="GO:0005102">
    <property type="term" value="F:signaling receptor binding"/>
    <property type="evidence" value="ECO:0007669"/>
    <property type="project" value="TreeGrafter"/>
</dbReference>